<feature type="region of interest" description="Disordered" evidence="4">
    <location>
        <begin position="248"/>
        <end position="267"/>
    </location>
</feature>
<protein>
    <recommendedName>
        <fullName evidence="5">Chromo domain-containing protein</fullName>
    </recommendedName>
</protein>
<dbReference type="InterPro" id="IPR051219">
    <property type="entry name" value="Heterochromatin_chromo-domain"/>
</dbReference>
<evidence type="ECO:0000256" key="4">
    <source>
        <dbReference type="SAM" id="MobiDB-lite"/>
    </source>
</evidence>
<dbReference type="PROSITE" id="PS00598">
    <property type="entry name" value="CHROMO_1"/>
    <property type="match status" value="1"/>
</dbReference>
<dbReference type="InterPro" id="IPR008251">
    <property type="entry name" value="Chromo_shadow_dom"/>
</dbReference>
<name>A0AB38MBE7_AURPU</name>
<dbReference type="Pfam" id="PF01393">
    <property type="entry name" value="Chromo_shadow"/>
    <property type="match status" value="1"/>
</dbReference>
<dbReference type="SUPFAM" id="SSF54160">
    <property type="entry name" value="Chromo domain-like"/>
    <property type="match status" value="2"/>
</dbReference>
<evidence type="ECO:0000313" key="7">
    <source>
        <dbReference type="Proteomes" id="UP000305064"/>
    </source>
</evidence>
<feature type="compositionally biased region" description="Basic and acidic residues" evidence="4">
    <location>
        <begin position="167"/>
        <end position="177"/>
    </location>
</feature>
<reference evidence="6 7" key="1">
    <citation type="submission" date="2018-10" db="EMBL/GenBank/DDBJ databases">
        <title>Fifty Aureobasidium pullulans genomes reveal a recombining polyextremotolerant generalist.</title>
        <authorList>
            <person name="Gostincar C."/>
            <person name="Turk M."/>
            <person name="Zajc J."/>
            <person name="Gunde-Cimerman N."/>
        </authorList>
    </citation>
    <scope>NUCLEOTIDE SEQUENCE [LARGE SCALE GENOMIC DNA]</scope>
    <source>
        <strain evidence="6 7">EXF-4256</strain>
    </source>
</reference>
<dbReference type="SMART" id="SM00298">
    <property type="entry name" value="CHROMO"/>
    <property type="match status" value="1"/>
</dbReference>
<evidence type="ECO:0000256" key="3">
    <source>
        <dbReference type="ARBA" id="ARBA00023242"/>
    </source>
</evidence>
<feature type="compositionally biased region" description="Basic residues" evidence="4">
    <location>
        <begin position="26"/>
        <end position="37"/>
    </location>
</feature>
<dbReference type="InterPro" id="IPR016197">
    <property type="entry name" value="Chromo-like_dom_sf"/>
</dbReference>
<dbReference type="EMBL" id="QZBJ01000003">
    <property type="protein sequence ID" value="THY79224.1"/>
    <property type="molecule type" value="Genomic_DNA"/>
</dbReference>
<comment type="subcellular location">
    <subcellularLocation>
        <location evidence="1">Nucleus</location>
    </subcellularLocation>
</comment>
<feature type="compositionally biased region" description="Acidic residues" evidence="4">
    <location>
        <begin position="59"/>
        <end position="72"/>
    </location>
</feature>
<accession>A0AB38MBE7</accession>
<comment type="subunit">
    <text evidence="2">Component of the NuA4 histone acetyltransferase complex.</text>
</comment>
<dbReference type="GO" id="GO:0000792">
    <property type="term" value="C:heterochromatin"/>
    <property type="evidence" value="ECO:0007669"/>
    <property type="project" value="UniProtKB-ARBA"/>
</dbReference>
<feature type="domain" description="Chromo" evidence="5">
    <location>
        <begin position="72"/>
        <end position="133"/>
    </location>
</feature>
<dbReference type="CDD" id="cd00024">
    <property type="entry name" value="CD_CSD"/>
    <property type="match status" value="1"/>
</dbReference>
<feature type="compositionally biased region" description="Basic residues" evidence="4">
    <location>
        <begin position="249"/>
        <end position="258"/>
    </location>
</feature>
<dbReference type="GO" id="GO:0005634">
    <property type="term" value="C:nucleus"/>
    <property type="evidence" value="ECO:0007669"/>
    <property type="project" value="UniProtKB-SubCell"/>
</dbReference>
<dbReference type="SMART" id="SM00300">
    <property type="entry name" value="ChSh"/>
    <property type="match status" value="1"/>
</dbReference>
<dbReference type="InterPro" id="IPR000953">
    <property type="entry name" value="Chromo/chromo_shadow_dom"/>
</dbReference>
<dbReference type="GO" id="GO:0006338">
    <property type="term" value="P:chromatin remodeling"/>
    <property type="evidence" value="ECO:0007669"/>
    <property type="project" value="UniProtKB-ARBA"/>
</dbReference>
<evidence type="ECO:0000259" key="5">
    <source>
        <dbReference type="PROSITE" id="PS50013"/>
    </source>
</evidence>
<dbReference type="Gene3D" id="2.40.50.40">
    <property type="match status" value="2"/>
</dbReference>
<proteinExistence type="predicted"/>
<sequence length="267" mass="29825">MPPAISDDERSSPFSADDDVLPPKKPAPKKSAAKSKAKPAQEDAIDGEPMTDIKNGDAEAQDDEDEDNSDEYVVEKILSHAPGQGKTTLYEVKWMGYENPDDRTWEPEENLEGAMDILQAYWDSIGGKPQPKTPAKKGTKRKSTAATSQDTPEVSSSSTKRRGRKAPKTEEAAEEKTATLPEGSWEHHVQSVDAIEMSEEGEHKGNLMIYLLWNNGSRTQHTALQCRSKCPNKLLDYYESKLFVNLSKPKTRRRRSTNKAKGLQEHR</sequence>
<feature type="region of interest" description="Disordered" evidence="4">
    <location>
        <begin position="122"/>
        <end position="186"/>
    </location>
</feature>
<feature type="compositionally biased region" description="Basic residues" evidence="4">
    <location>
        <begin position="134"/>
        <end position="143"/>
    </location>
</feature>
<dbReference type="InterPro" id="IPR023779">
    <property type="entry name" value="Chromodomain_CS"/>
</dbReference>
<feature type="compositionally biased region" description="Polar residues" evidence="4">
    <location>
        <begin position="144"/>
        <end position="158"/>
    </location>
</feature>
<dbReference type="Pfam" id="PF00385">
    <property type="entry name" value="Chromo"/>
    <property type="match status" value="1"/>
</dbReference>
<feature type="region of interest" description="Disordered" evidence="4">
    <location>
        <begin position="1"/>
        <end position="87"/>
    </location>
</feature>
<organism evidence="6 7">
    <name type="scientific">Aureobasidium pullulans</name>
    <name type="common">Black yeast</name>
    <name type="synonym">Pullularia pullulans</name>
    <dbReference type="NCBI Taxonomy" id="5580"/>
    <lineage>
        <taxon>Eukaryota</taxon>
        <taxon>Fungi</taxon>
        <taxon>Dikarya</taxon>
        <taxon>Ascomycota</taxon>
        <taxon>Pezizomycotina</taxon>
        <taxon>Dothideomycetes</taxon>
        <taxon>Dothideomycetidae</taxon>
        <taxon>Dothideales</taxon>
        <taxon>Saccotheciaceae</taxon>
        <taxon>Aureobasidium</taxon>
    </lineage>
</organism>
<gene>
    <name evidence="6" type="ORF">D6C94_00709</name>
</gene>
<keyword evidence="3" id="KW-0539">Nucleus</keyword>
<dbReference type="PANTHER" id="PTHR22812">
    <property type="entry name" value="CHROMOBOX PROTEIN"/>
    <property type="match status" value="1"/>
</dbReference>
<dbReference type="PROSITE" id="PS50013">
    <property type="entry name" value="CHROMO_2"/>
    <property type="match status" value="1"/>
</dbReference>
<dbReference type="AlphaFoldDB" id="A0AB38MBE7"/>
<comment type="caution">
    <text evidence="6">The sequence shown here is derived from an EMBL/GenBank/DDBJ whole genome shotgun (WGS) entry which is preliminary data.</text>
</comment>
<evidence type="ECO:0000256" key="2">
    <source>
        <dbReference type="ARBA" id="ARBA00011353"/>
    </source>
</evidence>
<evidence type="ECO:0000256" key="1">
    <source>
        <dbReference type="ARBA" id="ARBA00004123"/>
    </source>
</evidence>
<dbReference type="Proteomes" id="UP000305064">
    <property type="component" value="Unassembled WGS sequence"/>
</dbReference>
<evidence type="ECO:0000313" key="6">
    <source>
        <dbReference type="EMBL" id="THY79224.1"/>
    </source>
</evidence>
<dbReference type="InterPro" id="IPR023780">
    <property type="entry name" value="Chromo_domain"/>
</dbReference>